<feature type="compositionally biased region" description="Low complexity" evidence="1">
    <location>
        <begin position="357"/>
        <end position="373"/>
    </location>
</feature>
<dbReference type="OrthoDB" id="10024576at2759"/>
<accession>A0A815D2C8</accession>
<evidence type="ECO:0000313" key="3">
    <source>
        <dbReference type="Proteomes" id="UP000663882"/>
    </source>
</evidence>
<evidence type="ECO:0000256" key="1">
    <source>
        <dbReference type="SAM" id="MobiDB-lite"/>
    </source>
</evidence>
<comment type="caution">
    <text evidence="2">The sequence shown here is derived from an EMBL/GenBank/DDBJ whole genome shotgun (WGS) entry which is preliminary data.</text>
</comment>
<dbReference type="Proteomes" id="UP000663882">
    <property type="component" value="Unassembled WGS sequence"/>
</dbReference>
<feature type="compositionally biased region" description="Polar residues" evidence="1">
    <location>
        <begin position="174"/>
        <end position="197"/>
    </location>
</feature>
<feature type="region of interest" description="Disordered" evidence="1">
    <location>
        <begin position="357"/>
        <end position="377"/>
    </location>
</feature>
<protein>
    <submittedName>
        <fullName evidence="2">Uncharacterized protein</fullName>
    </submittedName>
</protein>
<reference evidence="2" key="1">
    <citation type="submission" date="2021-02" db="EMBL/GenBank/DDBJ databases">
        <authorList>
            <person name="Nowell W R."/>
        </authorList>
    </citation>
    <scope>NUCLEOTIDE SEQUENCE</scope>
</reference>
<organism evidence="2 3">
    <name type="scientific">Rotaria sordida</name>
    <dbReference type="NCBI Taxonomy" id="392033"/>
    <lineage>
        <taxon>Eukaryota</taxon>
        <taxon>Metazoa</taxon>
        <taxon>Spiralia</taxon>
        <taxon>Gnathifera</taxon>
        <taxon>Rotifera</taxon>
        <taxon>Eurotatoria</taxon>
        <taxon>Bdelloidea</taxon>
        <taxon>Philodinida</taxon>
        <taxon>Philodinidae</taxon>
        <taxon>Rotaria</taxon>
    </lineage>
</organism>
<gene>
    <name evidence="2" type="ORF">RFH988_LOCUS29191</name>
</gene>
<evidence type="ECO:0000313" key="2">
    <source>
        <dbReference type="EMBL" id="CAF1290578.1"/>
    </source>
</evidence>
<feature type="region of interest" description="Disordered" evidence="1">
    <location>
        <begin position="160"/>
        <end position="227"/>
    </location>
</feature>
<name>A0A815D2C8_9BILA</name>
<dbReference type="EMBL" id="CAJNOO010002703">
    <property type="protein sequence ID" value="CAF1290578.1"/>
    <property type="molecule type" value="Genomic_DNA"/>
</dbReference>
<proteinExistence type="predicted"/>
<sequence length="539" mass="61008">MPNNCSTLIQRKQNILHKSLRTNSEGKLQNAVTETTSELRTNGIQKTSVYSSSANNIINATKGQSATRRSHLFTNNRVQPTTERNFGAHLPSIRDAAGPVERQNQFYDGLQTTPRSKTPLTNTSPKSLGRPASASMSSIFNTLAKRSTENFMTSNGDIDELILPSSHQSRRPTNESNKYGTGNNQTTTIKETIPSQKHSIDNGGDNRYSINPYDNNQQQQQQQQHGSILSNRIRSAVPNVHVEVPYGNETITKERTNTGQLYQRRTNNNIKAPIKQKIDKFRRRSEEVTHATNGNILTVTANVGLSATTPTFASLTSTHLKPPPPSPIPVRRVTSDAEIQNRIDVLRLSMNSNLVQIDQQQRQQQQQPQHQQQNSRNRLKSPYLYSTHQQLAPPPTPQVILRRSQLNSNDTNIQHRQNNAINYRRLQQSSVKQSTNTNQASLYLAFIASRNLSSLEDAQFEHDIDHSKLLSIFSWLKNVEEHRHQQLNHDKLIIEQNQRMLNQEDDLSLYSEIQYAVDDIPANTSGKPCEKIATMQFED</sequence>
<feature type="region of interest" description="Disordered" evidence="1">
    <location>
        <begin position="107"/>
        <end position="133"/>
    </location>
</feature>
<dbReference type="AlphaFoldDB" id="A0A815D2C8"/>
<feature type="compositionally biased region" description="Polar residues" evidence="1">
    <location>
        <begin position="107"/>
        <end position="126"/>
    </location>
</feature>